<dbReference type="RefSeq" id="XP_064765963.1">
    <property type="nucleotide sequence ID" value="XM_064914328.1"/>
</dbReference>
<keyword evidence="4" id="KW-1185">Reference proteome</keyword>
<feature type="transmembrane region" description="Helical" evidence="2">
    <location>
        <begin position="508"/>
        <end position="530"/>
    </location>
</feature>
<dbReference type="GeneID" id="90039840"/>
<feature type="region of interest" description="Disordered" evidence="1">
    <location>
        <begin position="65"/>
        <end position="137"/>
    </location>
</feature>
<dbReference type="Proteomes" id="UP001498771">
    <property type="component" value="Unassembled WGS sequence"/>
</dbReference>
<feature type="compositionally biased region" description="Polar residues" evidence="1">
    <location>
        <begin position="65"/>
        <end position="83"/>
    </location>
</feature>
<dbReference type="PANTHER" id="PTHR21329">
    <property type="entry name" value="PHOSPHATIDYLINOSITOL N-ACETYLGLUCOSAMINYLTRANSFERASE SUBUNIT Q-RELATED"/>
    <property type="match status" value="1"/>
</dbReference>
<reference evidence="3 4" key="1">
    <citation type="submission" date="2024-03" db="EMBL/GenBank/DDBJ databases">
        <title>Genome-scale model development and genomic sequencing of the oleaginous clade Lipomyces.</title>
        <authorList>
            <consortium name="Lawrence Berkeley National Laboratory"/>
            <person name="Czajka J.J."/>
            <person name="Han Y."/>
            <person name="Kim J."/>
            <person name="Mondo S.J."/>
            <person name="Hofstad B.A."/>
            <person name="Robles A."/>
            <person name="Haridas S."/>
            <person name="Riley R."/>
            <person name="LaButti K."/>
            <person name="Pangilinan J."/>
            <person name="Andreopoulos W."/>
            <person name="Lipzen A."/>
            <person name="Yan J."/>
            <person name="Wang M."/>
            <person name="Ng V."/>
            <person name="Grigoriev I.V."/>
            <person name="Spatafora J.W."/>
            <person name="Magnuson J.K."/>
            <person name="Baker S.E."/>
            <person name="Pomraning K.R."/>
        </authorList>
    </citation>
    <scope>NUCLEOTIDE SEQUENCE [LARGE SCALE GENOMIC DNA]</scope>
    <source>
        <strain evidence="3 4">Phaff 52-87</strain>
    </source>
</reference>
<dbReference type="Pfam" id="PF05024">
    <property type="entry name" value="Gpi1"/>
    <property type="match status" value="1"/>
</dbReference>
<feature type="transmembrane region" description="Helical" evidence="2">
    <location>
        <begin position="678"/>
        <end position="701"/>
    </location>
</feature>
<feature type="region of interest" description="Disordered" evidence="1">
    <location>
        <begin position="752"/>
        <end position="777"/>
    </location>
</feature>
<feature type="compositionally biased region" description="Polar residues" evidence="1">
    <location>
        <begin position="1"/>
        <end position="10"/>
    </location>
</feature>
<evidence type="ECO:0000313" key="3">
    <source>
        <dbReference type="EMBL" id="KAK7202930.1"/>
    </source>
</evidence>
<dbReference type="GO" id="GO:0016740">
    <property type="term" value="F:transferase activity"/>
    <property type="evidence" value="ECO:0007669"/>
    <property type="project" value="UniProtKB-KW"/>
</dbReference>
<feature type="compositionally biased region" description="Basic and acidic residues" evidence="1">
    <location>
        <begin position="32"/>
        <end position="48"/>
    </location>
</feature>
<keyword evidence="3" id="KW-0808">Transferase</keyword>
<feature type="transmembrane region" description="Helical" evidence="2">
    <location>
        <begin position="601"/>
        <end position="629"/>
    </location>
</feature>
<keyword evidence="2" id="KW-0472">Membrane</keyword>
<feature type="compositionally biased region" description="Acidic residues" evidence="1">
    <location>
        <begin position="757"/>
        <end position="777"/>
    </location>
</feature>
<comment type="caution">
    <text evidence="3">The sequence shown here is derived from an EMBL/GenBank/DDBJ whole genome shotgun (WGS) entry which is preliminary data.</text>
</comment>
<feature type="compositionally biased region" description="Low complexity" evidence="1">
    <location>
        <begin position="11"/>
        <end position="24"/>
    </location>
</feature>
<accession>A0ABR1EZA2</accession>
<organism evidence="3 4">
    <name type="scientific">Myxozyma melibiosi</name>
    <dbReference type="NCBI Taxonomy" id="54550"/>
    <lineage>
        <taxon>Eukaryota</taxon>
        <taxon>Fungi</taxon>
        <taxon>Dikarya</taxon>
        <taxon>Ascomycota</taxon>
        <taxon>Saccharomycotina</taxon>
        <taxon>Lipomycetes</taxon>
        <taxon>Lipomycetales</taxon>
        <taxon>Lipomycetaceae</taxon>
        <taxon>Myxozyma</taxon>
    </lineage>
</organism>
<feature type="region of interest" description="Disordered" evidence="1">
    <location>
        <begin position="1"/>
        <end position="52"/>
    </location>
</feature>
<evidence type="ECO:0000256" key="2">
    <source>
        <dbReference type="SAM" id="Phobius"/>
    </source>
</evidence>
<feature type="transmembrane region" description="Helical" evidence="2">
    <location>
        <begin position="572"/>
        <end position="594"/>
    </location>
</feature>
<dbReference type="EMBL" id="JBBJBU010000014">
    <property type="protein sequence ID" value="KAK7202930.1"/>
    <property type="molecule type" value="Genomic_DNA"/>
</dbReference>
<dbReference type="PANTHER" id="PTHR21329:SF3">
    <property type="entry name" value="PHOSPHATIDYLINOSITOL N-ACETYLGLUCOSAMINYLTRANSFERASE SUBUNIT Q"/>
    <property type="match status" value="1"/>
</dbReference>
<evidence type="ECO:0000256" key="1">
    <source>
        <dbReference type="SAM" id="MobiDB-lite"/>
    </source>
</evidence>
<sequence>MTVSASLNGDSSSTKSTLTISTSTKHQQPHTPRPESSKPKKNGNRDLHLFLPPSQAMIRHGGTTISGARSVPVSSSNSPTEETAPNYHPHGRNISILDATGSSRREGTRAASTGHRVASGSQRPVPGTSEKASRKDHRKVPIENIYRVGNRRECIIYDYDAIFSYRENVKAATRAHKDKPCLTRVFWPTDCRCEKGVLVGFQNSMSDFVVIAMYSEIDVSTMRRIFSSSETVLGGDRKEEKMFGYLFDTSKLGIVGTLNLPVEEGDDLPLRVTMRPGSKPRFSHSTAGGVSTGFQVVFYERPLSRRLQYFSFIPITLELADRSSANSAEDEDDKVLKKRQDLISRIQKHTKFGFPQTDEENNSIQVWINEINFAQELDALLRDAVAQVLEKDEACENTWESLKKYGHAAGLKVAQGLSFLWTATLMMLMWVLIAGIMVYRVCSEAVLLVIEWCPKGTLPALKDVSATIQQLDLRLQQACYWPIQYITLRNQKRNLMIRTTFQPEYIRFYNSLWLVANDIIIGAAVGAYMIDNRDKIVSFVDYCIDEFLTTGLRQTIEWLMDWPGGLKLNNELVAFFGELFLWVIEFWSSTLRLLRPCLPDLIYFFGLSGFVGATFPIALIADLISFLTIQIYSCYLASARIYNWQLTSLESLFHLFRGKRRNVLRNRIDSVDYDLDQLLLGTLLFTLLTFLLPTVLVFYLTFAGSRLGIIIVNAILESSLALLNHFPLFAIMLRLKDSKRLPGGIEFDLSVGAGDAGDVEEEEEEEEEKSADGDEESTAAQVVYVNLKPVALPIVSMFQQYFLLSKRIQRHYLSLRVVSLLLTGQFVPIQRSRLYSLQYSMLPEQRFGIKELWSKLREFSRVVGSEFWEKLGAVTGAS</sequence>
<dbReference type="InterPro" id="IPR007720">
    <property type="entry name" value="PigQ/GPI1"/>
</dbReference>
<feature type="transmembrane region" description="Helical" evidence="2">
    <location>
        <begin position="707"/>
        <end position="731"/>
    </location>
</feature>
<keyword evidence="2" id="KW-0812">Transmembrane</keyword>
<proteinExistence type="predicted"/>
<gene>
    <name evidence="3" type="ORF">BZA70DRAFT_291738</name>
</gene>
<name>A0ABR1EZA2_9ASCO</name>
<feature type="transmembrane region" description="Helical" evidence="2">
    <location>
        <begin position="419"/>
        <end position="439"/>
    </location>
</feature>
<keyword evidence="2" id="KW-1133">Transmembrane helix</keyword>
<protein>
    <submittedName>
        <fullName evidence="3">N-acetylglucosaminyl transferase component family protein</fullName>
    </submittedName>
</protein>
<evidence type="ECO:0000313" key="4">
    <source>
        <dbReference type="Proteomes" id="UP001498771"/>
    </source>
</evidence>